<dbReference type="InParanoid" id="A0A165GE55"/>
<keyword evidence="4" id="KW-1185">Reference proteome</keyword>
<feature type="compositionally biased region" description="Polar residues" evidence="1">
    <location>
        <begin position="363"/>
        <end position="372"/>
    </location>
</feature>
<dbReference type="STRING" id="1353952.A0A165GE55"/>
<feature type="region of interest" description="Disordered" evidence="1">
    <location>
        <begin position="253"/>
        <end position="385"/>
    </location>
</feature>
<reference evidence="3 4" key="1">
    <citation type="journal article" date="2016" name="Mol. Biol. Evol.">
        <title>Comparative Genomics of Early-Diverging Mushroom-Forming Fungi Provides Insights into the Origins of Lignocellulose Decay Capabilities.</title>
        <authorList>
            <person name="Nagy L.G."/>
            <person name="Riley R."/>
            <person name="Tritt A."/>
            <person name="Adam C."/>
            <person name="Daum C."/>
            <person name="Floudas D."/>
            <person name="Sun H."/>
            <person name="Yadav J.S."/>
            <person name="Pangilinan J."/>
            <person name="Larsson K.H."/>
            <person name="Matsuura K."/>
            <person name="Barry K."/>
            <person name="Labutti K."/>
            <person name="Kuo R."/>
            <person name="Ohm R.A."/>
            <person name="Bhattacharya S.S."/>
            <person name="Shirouzu T."/>
            <person name="Yoshinaga Y."/>
            <person name="Martin F.M."/>
            <person name="Grigoriev I.V."/>
            <person name="Hibbett D.S."/>
        </authorList>
    </citation>
    <scope>NUCLEOTIDE SEQUENCE [LARGE SCALE GENOMIC DNA]</scope>
    <source>
        <strain evidence="3 4">HHB12733</strain>
    </source>
</reference>
<feature type="transmembrane region" description="Helical" evidence="2">
    <location>
        <begin position="53"/>
        <end position="78"/>
    </location>
</feature>
<dbReference type="AlphaFoldDB" id="A0A165GE55"/>
<evidence type="ECO:0000313" key="3">
    <source>
        <dbReference type="EMBL" id="KZT57955.1"/>
    </source>
</evidence>
<organism evidence="3 4">
    <name type="scientific">Calocera cornea HHB12733</name>
    <dbReference type="NCBI Taxonomy" id="1353952"/>
    <lineage>
        <taxon>Eukaryota</taxon>
        <taxon>Fungi</taxon>
        <taxon>Dikarya</taxon>
        <taxon>Basidiomycota</taxon>
        <taxon>Agaricomycotina</taxon>
        <taxon>Dacrymycetes</taxon>
        <taxon>Dacrymycetales</taxon>
        <taxon>Dacrymycetaceae</taxon>
        <taxon>Calocera</taxon>
    </lineage>
</organism>
<dbReference type="Proteomes" id="UP000076842">
    <property type="component" value="Unassembled WGS sequence"/>
</dbReference>
<name>A0A165GE55_9BASI</name>
<evidence type="ECO:0000256" key="1">
    <source>
        <dbReference type="SAM" id="MobiDB-lite"/>
    </source>
</evidence>
<keyword evidence="2" id="KW-0472">Membrane</keyword>
<sequence length="407" mass="44268">MALRGGKEDARISARCVNEYLGIASTHACAAYVILIMPITLCRLLELSGFPVSSLAFFFSFSIFSLTGLVNGLILIWASKVLQTKQWKLLIDYWTGRSPRSSDIESLPRIASLEGEMVEKPAERMSAFSHLALRTGQASAPSDRPPLPPLITDLSSKRHTSKSEKDEGLGRNESLPSKYSRHSGGSHRTISTFFSETPLVALPPVRPLITRKPVPPIIPKRSSLRTKFKRFSASMNDRLKAIEGISPIEEPSTSILERFPLPPLPHQMTDLGRSKRGSKSAPTSPRPTAPRVHLAPGGPRGYRTLPSHPAVYRQSTPSDTTTSQSPTAVEIVITALRSDDGDGSDSDGSAESLRPVSAKSGHSWYSSSTIKPRTNRRSRASSKTTFTFVTAPSEVGTVSTPRRGVAL</sequence>
<keyword evidence="2" id="KW-0812">Transmembrane</keyword>
<accession>A0A165GE55</accession>
<feature type="region of interest" description="Disordered" evidence="1">
    <location>
        <begin position="137"/>
        <end position="186"/>
    </location>
</feature>
<protein>
    <submittedName>
        <fullName evidence="3">Uncharacterized protein</fullName>
    </submittedName>
</protein>
<keyword evidence="2" id="KW-1133">Transmembrane helix</keyword>
<proteinExistence type="predicted"/>
<feature type="compositionally biased region" description="Basic and acidic residues" evidence="1">
    <location>
        <begin position="161"/>
        <end position="170"/>
    </location>
</feature>
<feature type="compositionally biased region" description="Low complexity" evidence="1">
    <location>
        <begin position="314"/>
        <end position="327"/>
    </location>
</feature>
<dbReference type="EMBL" id="KV423957">
    <property type="protein sequence ID" value="KZT57955.1"/>
    <property type="molecule type" value="Genomic_DNA"/>
</dbReference>
<evidence type="ECO:0000313" key="4">
    <source>
        <dbReference type="Proteomes" id="UP000076842"/>
    </source>
</evidence>
<feature type="transmembrane region" description="Helical" evidence="2">
    <location>
        <begin position="20"/>
        <end position="41"/>
    </location>
</feature>
<evidence type="ECO:0000256" key="2">
    <source>
        <dbReference type="SAM" id="Phobius"/>
    </source>
</evidence>
<gene>
    <name evidence="3" type="ORF">CALCODRAFT_265700</name>
</gene>